<accession>E1X186</accession>
<gene>
    <name evidence="1" type="ordered locus">BMS_3413</name>
</gene>
<dbReference type="PATRIC" id="fig|862908.3.peg.3266"/>
<proteinExistence type="predicted"/>
<keyword evidence="2" id="KW-1185">Reference proteome</keyword>
<protein>
    <submittedName>
        <fullName evidence="1">Exported protein</fullName>
    </submittedName>
</protein>
<dbReference type="KEGG" id="bmx:BMS_3413"/>
<reference evidence="2" key="1">
    <citation type="journal article" date="2013" name="ISME J.">
        <title>A small predatory core genome in the divergent marine Bacteriovorax marinus SJ and the terrestrial Bdellovibrio bacteriovorus.</title>
        <authorList>
            <person name="Crossman L.C."/>
            <person name="Chen H."/>
            <person name="Cerdeno-Tarraga A.M."/>
            <person name="Brooks K."/>
            <person name="Quail M.A."/>
            <person name="Pineiro S.A."/>
            <person name="Hobley L."/>
            <person name="Sockett R.E."/>
            <person name="Bentley S.D."/>
            <person name="Parkhill J."/>
            <person name="Williams H.N."/>
            <person name="Stine O.C."/>
        </authorList>
    </citation>
    <scope>NUCLEOTIDE SEQUENCE [LARGE SCALE GENOMIC DNA]</scope>
    <source>
        <strain evidence="2">ATCC BAA-682 / DSM 15412 / SJ</strain>
    </source>
</reference>
<evidence type="ECO:0000313" key="2">
    <source>
        <dbReference type="Proteomes" id="UP000008963"/>
    </source>
</evidence>
<dbReference type="EMBL" id="FQ312005">
    <property type="protein sequence ID" value="CBW28156.1"/>
    <property type="molecule type" value="Genomic_DNA"/>
</dbReference>
<dbReference type="HOGENOM" id="CLU_882144_0_0_7"/>
<evidence type="ECO:0000313" key="1">
    <source>
        <dbReference type="EMBL" id="CBW28156.1"/>
    </source>
</evidence>
<dbReference type="AlphaFoldDB" id="E1X186"/>
<dbReference type="Proteomes" id="UP000008963">
    <property type="component" value="Chromosome"/>
</dbReference>
<dbReference type="STRING" id="862908.BMS_3413"/>
<name>E1X186_HALMS</name>
<sequence>MTAFLIFIILSLINFYFGKIMKIRLSHLSLLSICLTFTLCAQGRILEYETTRLKSTAGAGAGSLLVEESIFLNPAAISFFNISTFYFQKVSTEQTPDNGAVSESDAISFIAADTKGSLKGAVAYTKQKKGDEKRKTIAGSMASPLGKMASFGVSYQHITEETVDEFHQSSEETYKKFTLGITRIISPELTMGVVAVDPLRERPQDSKAILGFQYVFKDTISLMLDGGADWKENLSSTLVWKAAAQIKFLDNFFLRFGTYRDKALKERGSGAGISWVQPKLTVEAALKNSKLEEDELLNQEGEKVQETSLSLSYRF</sequence>
<organism evidence="1 2">
    <name type="scientific">Halobacteriovorax marinus (strain ATCC BAA-682 / DSM 15412 / SJ)</name>
    <name type="common">Bacteriovorax marinus</name>
    <dbReference type="NCBI Taxonomy" id="862908"/>
    <lineage>
        <taxon>Bacteria</taxon>
        <taxon>Pseudomonadati</taxon>
        <taxon>Bdellovibrionota</taxon>
        <taxon>Bacteriovoracia</taxon>
        <taxon>Bacteriovoracales</taxon>
        <taxon>Halobacteriovoraceae</taxon>
        <taxon>Halobacteriovorax</taxon>
    </lineage>
</organism>